<accession>A0A388JS23</accession>
<evidence type="ECO:0000256" key="1">
    <source>
        <dbReference type="SAM" id="MobiDB-lite"/>
    </source>
</evidence>
<feature type="compositionally biased region" description="Basic and acidic residues" evidence="1">
    <location>
        <begin position="134"/>
        <end position="157"/>
    </location>
</feature>
<feature type="compositionally biased region" description="Acidic residues" evidence="1">
    <location>
        <begin position="158"/>
        <end position="167"/>
    </location>
</feature>
<comment type="caution">
    <text evidence="2">The sequence shown here is derived from an EMBL/GenBank/DDBJ whole genome shotgun (WGS) entry which is preliminary data.</text>
</comment>
<sequence>MNGGALRMVWVCDGTFFLDVRNESSRNVAGAREVCDVRGRGDGSWRCEGSRREGLLGESPFPTLLGGGVANGWKRPRDRSKRNLPVDEVRGGGATLKRQRREGGSGRTSTTKERGSVEKRKRVGGGDNTLKDSSTWRRTGESSAKRLKSTKEKKADEGDTGEGDDGMELNLNTFNLDKVFFLEMKTGVQKDVVLHVHPEKILHIPDLEDAYNHRSLDEFLVDTIEDAVIDYYERQDMRYTKSTFILAPIVTPLVKDKPVVRVLPQDFDASHPEKYWYYPVCGQHNARAAMKVKDHTVFNYYTFCEWPFRPIYFPDDEFDGYAHVSCEDNLKDKNNSPRLQILSMQDIRNIWKIQGRPRVILGNASKKKEEVRKWTQIMGLAMKKTPYTPLWGLSMEEKKKKEWAEKLRYYLPLAMADESVFELAEKVYD</sequence>
<gene>
    <name evidence="2" type="ORF">CBR_g8622</name>
</gene>
<organism evidence="2 3">
    <name type="scientific">Chara braunii</name>
    <name type="common">Braun's stonewort</name>
    <dbReference type="NCBI Taxonomy" id="69332"/>
    <lineage>
        <taxon>Eukaryota</taxon>
        <taxon>Viridiplantae</taxon>
        <taxon>Streptophyta</taxon>
        <taxon>Charophyceae</taxon>
        <taxon>Charales</taxon>
        <taxon>Characeae</taxon>
        <taxon>Chara</taxon>
    </lineage>
</organism>
<feature type="region of interest" description="Disordered" evidence="1">
    <location>
        <begin position="51"/>
        <end position="167"/>
    </location>
</feature>
<dbReference type="AlphaFoldDB" id="A0A388JS23"/>
<reference evidence="2 3" key="1">
    <citation type="journal article" date="2018" name="Cell">
        <title>The Chara Genome: Secondary Complexity and Implications for Plant Terrestrialization.</title>
        <authorList>
            <person name="Nishiyama T."/>
            <person name="Sakayama H."/>
            <person name="Vries J.D."/>
            <person name="Buschmann H."/>
            <person name="Saint-Marcoux D."/>
            <person name="Ullrich K.K."/>
            <person name="Haas F.B."/>
            <person name="Vanderstraeten L."/>
            <person name="Becker D."/>
            <person name="Lang D."/>
            <person name="Vosolsobe S."/>
            <person name="Rombauts S."/>
            <person name="Wilhelmsson P.K.I."/>
            <person name="Janitza P."/>
            <person name="Kern R."/>
            <person name="Heyl A."/>
            <person name="Rumpler F."/>
            <person name="Villalobos L.I.A.C."/>
            <person name="Clay J.M."/>
            <person name="Skokan R."/>
            <person name="Toyoda A."/>
            <person name="Suzuki Y."/>
            <person name="Kagoshima H."/>
            <person name="Schijlen E."/>
            <person name="Tajeshwar N."/>
            <person name="Catarino B."/>
            <person name="Hetherington A.J."/>
            <person name="Saltykova A."/>
            <person name="Bonnot C."/>
            <person name="Breuninger H."/>
            <person name="Symeonidi A."/>
            <person name="Radhakrishnan G.V."/>
            <person name="Van Nieuwerburgh F."/>
            <person name="Deforce D."/>
            <person name="Chang C."/>
            <person name="Karol K.G."/>
            <person name="Hedrich R."/>
            <person name="Ulvskov P."/>
            <person name="Glockner G."/>
            <person name="Delwiche C.F."/>
            <person name="Petrasek J."/>
            <person name="Van de Peer Y."/>
            <person name="Friml J."/>
            <person name="Beilby M."/>
            <person name="Dolan L."/>
            <person name="Kohara Y."/>
            <person name="Sugano S."/>
            <person name="Fujiyama A."/>
            <person name="Delaux P.-M."/>
            <person name="Quint M."/>
            <person name="TheiBen G."/>
            <person name="Hagemann M."/>
            <person name="Harholt J."/>
            <person name="Dunand C."/>
            <person name="Zachgo S."/>
            <person name="Langdale J."/>
            <person name="Maumus F."/>
            <person name="Straeten D.V.D."/>
            <person name="Gould S.B."/>
            <person name="Rensing S.A."/>
        </authorList>
    </citation>
    <scope>NUCLEOTIDE SEQUENCE [LARGE SCALE GENOMIC DNA]</scope>
    <source>
        <strain evidence="2 3">S276</strain>
    </source>
</reference>
<dbReference type="Proteomes" id="UP000265515">
    <property type="component" value="Unassembled WGS sequence"/>
</dbReference>
<protein>
    <submittedName>
        <fullName evidence="2">Uncharacterized protein</fullName>
    </submittedName>
</protein>
<proteinExistence type="predicted"/>
<keyword evidence="3" id="KW-1185">Reference proteome</keyword>
<dbReference type="Gramene" id="GBG60601">
    <property type="protein sequence ID" value="GBG60601"/>
    <property type="gene ID" value="CBR_g8622"/>
</dbReference>
<name>A0A388JS23_CHABU</name>
<evidence type="ECO:0000313" key="2">
    <source>
        <dbReference type="EMBL" id="GBG60601.1"/>
    </source>
</evidence>
<dbReference type="EMBL" id="BFEA01000012">
    <property type="protein sequence ID" value="GBG60601.1"/>
    <property type="molecule type" value="Genomic_DNA"/>
</dbReference>
<evidence type="ECO:0000313" key="3">
    <source>
        <dbReference type="Proteomes" id="UP000265515"/>
    </source>
</evidence>